<gene>
    <name evidence="1" type="ORF">GURASL_04670</name>
</gene>
<organism evidence="1 2">
    <name type="scientific">Geotalea uraniireducens</name>
    <dbReference type="NCBI Taxonomy" id="351604"/>
    <lineage>
        <taxon>Bacteria</taxon>
        <taxon>Pseudomonadati</taxon>
        <taxon>Thermodesulfobacteriota</taxon>
        <taxon>Desulfuromonadia</taxon>
        <taxon>Geobacterales</taxon>
        <taxon>Geobacteraceae</taxon>
        <taxon>Geotalea</taxon>
    </lineage>
</organism>
<dbReference type="EMBL" id="AP027151">
    <property type="protein sequence ID" value="BDV41544.1"/>
    <property type="molecule type" value="Genomic_DNA"/>
</dbReference>
<reference evidence="1 2" key="1">
    <citation type="submission" date="2022-12" db="EMBL/GenBank/DDBJ databases">
        <title>Polyphasic characterization of Geotalea uranireducens NIT-SL11 newly isolated from a complex of sewage sludge and microbially reduced graphene oxide.</title>
        <authorList>
            <person name="Xie L."/>
            <person name="Yoshida N."/>
            <person name="Meng L."/>
        </authorList>
    </citation>
    <scope>NUCLEOTIDE SEQUENCE [LARGE SCALE GENOMIC DNA]</scope>
    <source>
        <strain evidence="1 2">NIT-SL11</strain>
    </source>
</reference>
<name>A0ABN6VMX2_9BACT</name>
<dbReference type="Proteomes" id="UP001317705">
    <property type="component" value="Chromosome"/>
</dbReference>
<protein>
    <submittedName>
        <fullName evidence="1">Uncharacterized protein</fullName>
    </submittedName>
</protein>
<evidence type="ECO:0000313" key="1">
    <source>
        <dbReference type="EMBL" id="BDV41544.1"/>
    </source>
</evidence>
<accession>A0ABN6VMX2</accession>
<evidence type="ECO:0000313" key="2">
    <source>
        <dbReference type="Proteomes" id="UP001317705"/>
    </source>
</evidence>
<sequence>MTVKARINGREYSLSWEEFEKAVLRNDVTSGQIEVVSIFTGMRPCKSLQVG</sequence>
<dbReference type="RefSeq" id="WP_282001547.1">
    <property type="nucleotide sequence ID" value="NZ_AP027151.1"/>
</dbReference>
<keyword evidence="2" id="KW-1185">Reference proteome</keyword>
<proteinExistence type="predicted"/>